<reference evidence="2 3" key="1">
    <citation type="submission" date="2018-07" db="EMBL/GenBank/DDBJ databases">
        <title>Lottiidibacillus patelloidae gen. nov., sp. nov., isolated from the intestinal tract of a marine limpet and the reclassification of B. taeanensis BH030017T, B. algicola KMM 3737T and B. hwajinpoensis SW-72T as genus Lottiidibacillus.</title>
        <authorList>
            <person name="Liu R."/>
            <person name="Huang Z."/>
        </authorList>
    </citation>
    <scope>NUCLEOTIDE SEQUENCE [LARGE SCALE GENOMIC DNA]</scope>
    <source>
        <strain evidence="2 3">BH030017</strain>
    </source>
</reference>
<proteinExistence type="predicted"/>
<comment type="caution">
    <text evidence="2">The sequence shown here is derived from an EMBL/GenBank/DDBJ whole genome shotgun (WGS) entry which is preliminary data.</text>
</comment>
<gene>
    <name evidence="2" type="ORF">DS031_15835</name>
</gene>
<keyword evidence="3" id="KW-1185">Reference proteome</keyword>
<dbReference type="EMBL" id="QOCW01000018">
    <property type="protein sequence ID" value="RBW68659.1"/>
    <property type="molecule type" value="Genomic_DNA"/>
</dbReference>
<dbReference type="InterPro" id="IPR025496">
    <property type="entry name" value="DUF4387"/>
</dbReference>
<accession>A0A366XV61</accession>
<organism evidence="2 3">
    <name type="scientific">Bacillus taeanensis</name>
    <dbReference type="NCBI Taxonomy" id="273032"/>
    <lineage>
        <taxon>Bacteria</taxon>
        <taxon>Bacillati</taxon>
        <taxon>Bacillota</taxon>
        <taxon>Bacilli</taxon>
        <taxon>Bacillales</taxon>
        <taxon>Bacillaceae</taxon>
        <taxon>Bacillus</taxon>
    </lineage>
</organism>
<evidence type="ECO:0000259" key="1">
    <source>
        <dbReference type="Pfam" id="PF14330"/>
    </source>
</evidence>
<feature type="domain" description="DUF4387" evidence="1">
    <location>
        <begin position="13"/>
        <end position="109"/>
    </location>
</feature>
<protein>
    <submittedName>
        <fullName evidence="2">DUF4387 domain-containing protein</fullName>
    </submittedName>
</protein>
<evidence type="ECO:0000313" key="3">
    <source>
        <dbReference type="Proteomes" id="UP000253314"/>
    </source>
</evidence>
<dbReference type="Pfam" id="PF14330">
    <property type="entry name" value="DUF4387"/>
    <property type="match status" value="1"/>
</dbReference>
<sequence>MVTVKEETELIALKELAKIIRTKNAGPFEITMDIIFKSVEDYERVKATGVITEELIADLYSISVEDIIAFVYFDAANAVKATIPRPRAQGSIGETDMHAAQYHAPLLDIMIPR</sequence>
<dbReference type="Proteomes" id="UP000253314">
    <property type="component" value="Unassembled WGS sequence"/>
</dbReference>
<evidence type="ECO:0000313" key="2">
    <source>
        <dbReference type="EMBL" id="RBW68659.1"/>
    </source>
</evidence>
<name>A0A366XV61_9BACI</name>
<dbReference type="OrthoDB" id="9796125at2"/>
<dbReference type="AlphaFoldDB" id="A0A366XV61"/>